<name>A0A315Y293_RUMFL</name>
<accession>A0A315Y293</accession>
<dbReference type="EMBL" id="QGDI01000002">
    <property type="protein sequence ID" value="PWJ14612.1"/>
    <property type="molecule type" value="Genomic_DNA"/>
</dbReference>
<dbReference type="Proteomes" id="UP000245720">
    <property type="component" value="Unassembled WGS sequence"/>
</dbReference>
<reference evidence="3 4" key="1">
    <citation type="submission" date="2018-05" db="EMBL/GenBank/DDBJ databases">
        <title>The Hungate 1000. A catalogue of reference genomes from the rumen microbiome.</title>
        <authorList>
            <person name="Kelly W."/>
        </authorList>
    </citation>
    <scope>NUCLEOTIDE SEQUENCE [LARGE SCALE GENOMIC DNA]</scope>
    <source>
        <strain evidence="3 4">SAb67</strain>
    </source>
</reference>
<sequence>MLNKKFLEDLGITDEKAVKSIIDTYNADIKTEKDSTAAIQKSLDEANTTIQSFKDMDIEGIKKSADDWKAKAEAAEQERAAFEHRTKLAQYVKGLHLKNDVYEAHVTKLLEDKQLKFDGDKLIGGDDIVQAFRESHADAFAPNPQEKAAAPTSGNTPQAMSAVEKAFYAKNPNLIPKN</sequence>
<gene>
    <name evidence="3" type="ORF">IE37_00597</name>
</gene>
<evidence type="ECO:0000256" key="1">
    <source>
        <dbReference type="SAM" id="Coils"/>
    </source>
</evidence>
<evidence type="ECO:0008006" key="5">
    <source>
        <dbReference type="Google" id="ProtNLM"/>
    </source>
</evidence>
<evidence type="ECO:0000313" key="4">
    <source>
        <dbReference type="Proteomes" id="UP000245720"/>
    </source>
</evidence>
<dbReference type="Pfam" id="PF06810">
    <property type="entry name" value="Phage_scaffold"/>
    <property type="match status" value="1"/>
</dbReference>
<feature type="coiled-coil region" evidence="1">
    <location>
        <begin position="58"/>
        <end position="85"/>
    </location>
</feature>
<organism evidence="3 4">
    <name type="scientific">Ruminococcus flavefaciens</name>
    <dbReference type="NCBI Taxonomy" id="1265"/>
    <lineage>
        <taxon>Bacteria</taxon>
        <taxon>Bacillati</taxon>
        <taxon>Bacillota</taxon>
        <taxon>Clostridia</taxon>
        <taxon>Eubacteriales</taxon>
        <taxon>Oscillospiraceae</taxon>
        <taxon>Ruminococcus</taxon>
    </lineage>
</organism>
<protein>
    <recommendedName>
        <fullName evidence="5">Phage minor structural protein GP20</fullName>
    </recommendedName>
</protein>
<dbReference type="InterPro" id="IPR009636">
    <property type="entry name" value="SCAF"/>
</dbReference>
<dbReference type="RefSeq" id="WP_109725488.1">
    <property type="nucleotide sequence ID" value="NZ_QGDI01000002.1"/>
</dbReference>
<evidence type="ECO:0000313" key="3">
    <source>
        <dbReference type="EMBL" id="PWJ14612.1"/>
    </source>
</evidence>
<feature type="region of interest" description="Disordered" evidence="2">
    <location>
        <begin position="139"/>
        <end position="158"/>
    </location>
</feature>
<comment type="caution">
    <text evidence="3">The sequence shown here is derived from an EMBL/GenBank/DDBJ whole genome shotgun (WGS) entry which is preliminary data.</text>
</comment>
<evidence type="ECO:0000256" key="2">
    <source>
        <dbReference type="SAM" id="MobiDB-lite"/>
    </source>
</evidence>
<dbReference type="AlphaFoldDB" id="A0A315Y293"/>
<keyword evidence="1" id="KW-0175">Coiled coil</keyword>
<dbReference type="OrthoDB" id="363305at2"/>
<proteinExistence type="predicted"/>